<accession>A0A4V2ELH7</accession>
<feature type="transmembrane region" description="Helical" evidence="6">
    <location>
        <begin position="6"/>
        <end position="31"/>
    </location>
</feature>
<feature type="transmembrane region" description="Helical" evidence="6">
    <location>
        <begin position="163"/>
        <end position="182"/>
    </location>
</feature>
<dbReference type="Pfam" id="PF00482">
    <property type="entry name" value="T2SSF"/>
    <property type="match status" value="1"/>
</dbReference>
<dbReference type="PANTHER" id="PTHR35007">
    <property type="entry name" value="INTEGRAL MEMBRANE PROTEIN-RELATED"/>
    <property type="match status" value="1"/>
</dbReference>
<keyword evidence="4 6" id="KW-1133">Transmembrane helix</keyword>
<evidence type="ECO:0000256" key="6">
    <source>
        <dbReference type="SAM" id="Phobius"/>
    </source>
</evidence>
<keyword evidence="5 6" id="KW-0472">Membrane</keyword>
<dbReference type="PANTHER" id="PTHR35007:SF4">
    <property type="entry name" value="CONSERVED TRANSMEMBRANE PROTEIN-RELATED"/>
    <property type="match status" value="1"/>
</dbReference>
<comment type="subcellular location">
    <subcellularLocation>
        <location evidence="1">Cell membrane</location>
        <topology evidence="1">Multi-pass membrane protein</topology>
    </subcellularLocation>
</comment>
<protein>
    <submittedName>
        <fullName evidence="8">Secretion system protein</fullName>
    </submittedName>
</protein>
<reference evidence="8 9" key="1">
    <citation type="submission" date="2019-02" db="EMBL/GenBank/DDBJ databases">
        <title>Draft genome sequence of Amycolatopsis sp. 8-3EHSu isolated from roots of Suaeda maritima.</title>
        <authorList>
            <person name="Duangmal K."/>
            <person name="Chantavorakit T."/>
        </authorList>
    </citation>
    <scope>NUCLEOTIDE SEQUENCE [LARGE SCALE GENOMIC DNA]</scope>
    <source>
        <strain evidence="8 9">8-3EHSu</strain>
    </source>
</reference>
<feature type="domain" description="Type II secretion system protein GspF" evidence="7">
    <location>
        <begin position="53"/>
        <end position="173"/>
    </location>
</feature>
<feature type="transmembrane region" description="Helical" evidence="6">
    <location>
        <begin position="188"/>
        <end position="213"/>
    </location>
</feature>
<sequence length="222" mass="22548">MVGSAVAVVAAGLLLGPAGVFATGVLGAVGWHRLRGRRRNRHALTVAESLAEALRVMASELRGGAHPAQAAESASVDAVAEVAAALRSVSLAVRWGGDLPSTVPRQGHDPLLRTVLARLAASWTLAQRHGLALADVLDAVRRDVETGARATRGLHAKLAGPRASAAVLCVLPVCGVLLGEAMGARPLAVLAGTGAGQLLLGAGVMLLAGGLCWTDRMTRVTP</sequence>
<keyword evidence="3 6" id="KW-0812">Transmembrane</keyword>
<keyword evidence="2" id="KW-1003">Cell membrane</keyword>
<evidence type="ECO:0000256" key="5">
    <source>
        <dbReference type="ARBA" id="ARBA00023136"/>
    </source>
</evidence>
<gene>
    <name evidence="8" type="ORF">EWH70_21780</name>
</gene>
<dbReference type="InterPro" id="IPR018076">
    <property type="entry name" value="T2SS_GspF_dom"/>
</dbReference>
<comment type="caution">
    <text evidence="8">The sequence shown here is derived from an EMBL/GenBank/DDBJ whole genome shotgun (WGS) entry which is preliminary data.</text>
</comment>
<dbReference type="EMBL" id="SFCC01000011">
    <property type="protein sequence ID" value="RZQ61605.1"/>
    <property type="molecule type" value="Genomic_DNA"/>
</dbReference>
<organism evidence="8 9">
    <name type="scientific">Amycolatopsis suaedae</name>
    <dbReference type="NCBI Taxonomy" id="2510978"/>
    <lineage>
        <taxon>Bacteria</taxon>
        <taxon>Bacillati</taxon>
        <taxon>Actinomycetota</taxon>
        <taxon>Actinomycetes</taxon>
        <taxon>Pseudonocardiales</taxon>
        <taxon>Pseudonocardiaceae</taxon>
        <taxon>Amycolatopsis</taxon>
    </lineage>
</organism>
<dbReference type="RefSeq" id="WP_130477338.1">
    <property type="nucleotide sequence ID" value="NZ_SFCC01000011.1"/>
</dbReference>
<dbReference type="AlphaFoldDB" id="A0A4V2ELH7"/>
<dbReference type="Proteomes" id="UP000292003">
    <property type="component" value="Unassembled WGS sequence"/>
</dbReference>
<evidence type="ECO:0000259" key="7">
    <source>
        <dbReference type="Pfam" id="PF00482"/>
    </source>
</evidence>
<evidence type="ECO:0000256" key="1">
    <source>
        <dbReference type="ARBA" id="ARBA00004651"/>
    </source>
</evidence>
<evidence type="ECO:0000256" key="2">
    <source>
        <dbReference type="ARBA" id="ARBA00022475"/>
    </source>
</evidence>
<dbReference type="OrthoDB" id="3712305at2"/>
<evidence type="ECO:0000313" key="9">
    <source>
        <dbReference type="Proteomes" id="UP000292003"/>
    </source>
</evidence>
<name>A0A4V2ELH7_9PSEU</name>
<evidence type="ECO:0000313" key="8">
    <source>
        <dbReference type="EMBL" id="RZQ61605.1"/>
    </source>
</evidence>
<keyword evidence="9" id="KW-1185">Reference proteome</keyword>
<evidence type="ECO:0000256" key="3">
    <source>
        <dbReference type="ARBA" id="ARBA00022692"/>
    </source>
</evidence>
<dbReference type="GO" id="GO:0005886">
    <property type="term" value="C:plasma membrane"/>
    <property type="evidence" value="ECO:0007669"/>
    <property type="project" value="UniProtKB-SubCell"/>
</dbReference>
<evidence type="ECO:0000256" key="4">
    <source>
        <dbReference type="ARBA" id="ARBA00022989"/>
    </source>
</evidence>
<proteinExistence type="predicted"/>